<keyword evidence="3" id="KW-0678">Repressor</keyword>
<evidence type="ECO:0000256" key="4">
    <source>
        <dbReference type="ARBA" id="ARBA00022649"/>
    </source>
</evidence>
<sequence>MQYTVYHNMGNADYPYLLDVQSDIIGILETRLVIPLFPKANFQGKVPTRLCPILTVEGHEYLVMTHEMAGVRLSMMGDEVANAILHRKPIKDAIDFLFDGF</sequence>
<evidence type="ECO:0000256" key="8">
    <source>
        <dbReference type="ARBA" id="ARBA00033135"/>
    </source>
</evidence>
<evidence type="ECO:0000256" key="1">
    <source>
        <dbReference type="ARBA" id="ARBA00005230"/>
    </source>
</evidence>
<name>A0A077PIC4_XENBV</name>
<dbReference type="Gene3D" id="2.30.30.110">
    <property type="match status" value="1"/>
</dbReference>
<dbReference type="Pfam" id="PF01845">
    <property type="entry name" value="CcdB"/>
    <property type="match status" value="1"/>
</dbReference>
<keyword evidence="6" id="KW-0804">Transcription</keyword>
<evidence type="ECO:0000256" key="2">
    <source>
        <dbReference type="ARBA" id="ARBA00015075"/>
    </source>
</evidence>
<organism evidence="9 10">
    <name type="scientific">Xenorhabdus bovienii str. kraussei Quebec</name>
    <dbReference type="NCBI Taxonomy" id="1398203"/>
    <lineage>
        <taxon>Bacteria</taxon>
        <taxon>Pseudomonadati</taxon>
        <taxon>Pseudomonadota</taxon>
        <taxon>Gammaproteobacteria</taxon>
        <taxon>Enterobacterales</taxon>
        <taxon>Morganellaceae</taxon>
        <taxon>Xenorhabdus</taxon>
    </lineage>
</organism>
<dbReference type="Proteomes" id="UP000028500">
    <property type="component" value="Unassembled WGS sequence"/>
</dbReference>
<evidence type="ECO:0000313" key="10">
    <source>
        <dbReference type="Proteomes" id="UP000028500"/>
    </source>
</evidence>
<comment type="caution">
    <text evidence="9">The sequence shown here is derived from an EMBL/GenBank/DDBJ whole genome shotgun (WGS) entry which is preliminary data.</text>
</comment>
<dbReference type="HOGENOM" id="CLU_158043_3_0_6"/>
<evidence type="ECO:0000256" key="6">
    <source>
        <dbReference type="ARBA" id="ARBA00023163"/>
    </source>
</evidence>
<dbReference type="GO" id="GO:0008657">
    <property type="term" value="F:DNA topoisomerase type II (double strand cut, ATP-hydrolyzing) inhibitor activity"/>
    <property type="evidence" value="ECO:0007669"/>
    <property type="project" value="InterPro"/>
</dbReference>
<dbReference type="SUPFAM" id="SSF50118">
    <property type="entry name" value="Cell growth inhibitor/plasmid maintenance toxic component"/>
    <property type="match status" value="1"/>
</dbReference>
<keyword evidence="4" id="KW-1277">Toxin-antitoxin system</keyword>
<evidence type="ECO:0000256" key="3">
    <source>
        <dbReference type="ARBA" id="ARBA00022491"/>
    </source>
</evidence>
<keyword evidence="5" id="KW-0805">Transcription regulation</keyword>
<dbReference type="OrthoDB" id="9813510at2"/>
<evidence type="ECO:0000256" key="7">
    <source>
        <dbReference type="ARBA" id="ARBA00029628"/>
    </source>
</evidence>
<proteinExistence type="inferred from homology"/>
<protein>
    <recommendedName>
        <fullName evidence="2">Toxin CcdB</fullName>
    </recommendedName>
    <alternativeName>
        <fullName evidence="8">Cytotoxic protein CcdB</fullName>
    </alternativeName>
    <alternativeName>
        <fullName evidence="7">Protein LetD</fullName>
    </alternativeName>
</protein>
<accession>A0A077PIC4</accession>
<dbReference type="InterPro" id="IPR011067">
    <property type="entry name" value="Plasmid_toxin/cell-grow_inhib"/>
</dbReference>
<dbReference type="InterPro" id="IPR002712">
    <property type="entry name" value="CcdB"/>
</dbReference>
<dbReference type="AlphaFoldDB" id="A0A077PIC4"/>
<dbReference type="GO" id="GO:0006276">
    <property type="term" value="P:plasmid maintenance"/>
    <property type="evidence" value="ECO:0007669"/>
    <property type="project" value="InterPro"/>
</dbReference>
<reference evidence="9" key="1">
    <citation type="submission" date="2013-07" db="EMBL/GenBank/DDBJ databases">
        <title>Sub-species coevolution in mutualistic symbiosis.</title>
        <authorList>
            <person name="Murfin K."/>
            <person name="Klassen J."/>
            <person name="Lee M."/>
            <person name="Forst S."/>
            <person name="Stock P."/>
            <person name="Goodrich-Blair H."/>
        </authorList>
    </citation>
    <scope>NUCLEOTIDE SEQUENCE [LARGE SCALE GENOMIC DNA]</scope>
    <source>
        <strain evidence="9">Kraussei Quebec</strain>
    </source>
</reference>
<evidence type="ECO:0000256" key="5">
    <source>
        <dbReference type="ARBA" id="ARBA00023015"/>
    </source>
</evidence>
<comment type="similarity">
    <text evidence="1">Belongs to the CcdB toxin family.</text>
</comment>
<keyword evidence="10" id="KW-1185">Reference proteome</keyword>
<dbReference type="EMBL" id="CBSY010000199">
    <property type="protein sequence ID" value="CDH20783.1"/>
    <property type="molecule type" value="Genomic_DNA"/>
</dbReference>
<evidence type="ECO:0000313" key="9">
    <source>
        <dbReference type="EMBL" id="CDH20783.1"/>
    </source>
</evidence>
<dbReference type="RefSeq" id="WP_038191582.1">
    <property type="nucleotide sequence ID" value="NZ_CAWLZI010000259.1"/>
</dbReference>
<gene>
    <name evidence="9" type="primary">ccdB</name>
    <name evidence="9" type="ORF">XBKQ1_2780043</name>
</gene>